<dbReference type="Proteomes" id="UP000265703">
    <property type="component" value="Unassembled WGS sequence"/>
</dbReference>
<organism evidence="3 4">
    <name type="scientific">Glomus cerebriforme</name>
    <dbReference type="NCBI Taxonomy" id="658196"/>
    <lineage>
        <taxon>Eukaryota</taxon>
        <taxon>Fungi</taxon>
        <taxon>Fungi incertae sedis</taxon>
        <taxon>Mucoromycota</taxon>
        <taxon>Glomeromycotina</taxon>
        <taxon>Glomeromycetes</taxon>
        <taxon>Glomerales</taxon>
        <taxon>Glomeraceae</taxon>
        <taxon>Glomus</taxon>
    </lineage>
</organism>
<keyword evidence="4" id="KW-1185">Reference proteome</keyword>
<keyword evidence="1" id="KW-0175">Coiled coil</keyword>
<dbReference type="EMBL" id="QKYT01000075">
    <property type="protein sequence ID" value="RIA94740.1"/>
    <property type="molecule type" value="Genomic_DNA"/>
</dbReference>
<proteinExistence type="predicted"/>
<reference evidence="3 4" key="1">
    <citation type="submission" date="2018-06" db="EMBL/GenBank/DDBJ databases">
        <title>Comparative genomics reveals the genomic features of Rhizophagus irregularis, R. cerebriforme, R. diaphanum and Gigaspora rosea, and their symbiotic lifestyle signature.</title>
        <authorList>
            <person name="Morin E."/>
            <person name="San Clemente H."/>
            <person name="Chen E.C.H."/>
            <person name="De La Providencia I."/>
            <person name="Hainaut M."/>
            <person name="Kuo A."/>
            <person name="Kohler A."/>
            <person name="Murat C."/>
            <person name="Tang N."/>
            <person name="Roy S."/>
            <person name="Loubradou J."/>
            <person name="Henrissat B."/>
            <person name="Grigoriev I.V."/>
            <person name="Corradi N."/>
            <person name="Roux C."/>
            <person name="Martin F.M."/>
        </authorList>
    </citation>
    <scope>NUCLEOTIDE SEQUENCE [LARGE SCALE GENOMIC DNA]</scope>
    <source>
        <strain evidence="3 4">DAOM 227022</strain>
    </source>
</reference>
<feature type="transmembrane region" description="Helical" evidence="2">
    <location>
        <begin position="7"/>
        <end position="29"/>
    </location>
</feature>
<keyword evidence="2" id="KW-0472">Membrane</keyword>
<evidence type="ECO:0000313" key="3">
    <source>
        <dbReference type="EMBL" id="RIA94740.1"/>
    </source>
</evidence>
<dbReference type="AlphaFoldDB" id="A0A397T932"/>
<evidence type="ECO:0000313" key="4">
    <source>
        <dbReference type="Proteomes" id="UP000265703"/>
    </source>
</evidence>
<name>A0A397T932_9GLOM</name>
<evidence type="ECO:0000256" key="2">
    <source>
        <dbReference type="SAM" id="Phobius"/>
    </source>
</evidence>
<gene>
    <name evidence="3" type="ORF">C1645_759497</name>
</gene>
<keyword evidence="2" id="KW-0812">Transmembrane</keyword>
<accession>A0A397T932</accession>
<evidence type="ECO:0000256" key="1">
    <source>
        <dbReference type="SAM" id="Coils"/>
    </source>
</evidence>
<protein>
    <submittedName>
        <fullName evidence="3">Uncharacterized protein</fullName>
    </submittedName>
</protein>
<keyword evidence="2" id="KW-1133">Transmembrane helix</keyword>
<feature type="coiled-coil region" evidence="1">
    <location>
        <begin position="217"/>
        <end position="269"/>
    </location>
</feature>
<dbReference type="OrthoDB" id="2397877at2759"/>
<sequence length="296" mass="34362">MSSSNNNLLLSTVFTVGFIVGGVVVRFVGDNNSKGSQQQILIDDIEGDLEKEIDDDDITVVSCKCYKTHFSKSSFSHHSSSLSISSLYSSYSSLSNFLTSPDSPKSLTSTFDLITKLNQLHTYQKSLYKKQQTFYSDTISFNHQYTCVSKETNMFKDYSCLQISKSKEKLDFLQHKIKSLQSSFFKGISTLENINISEINNNMKMQIAELKWLENFNEIYKEKLENFIKNLDEMKNNFNEYEQRTLREIEYLKERIEELKCEIGVYGREEIVKEIREELKFGELTNLLFDNGFIEM</sequence>
<comment type="caution">
    <text evidence="3">The sequence shown here is derived from an EMBL/GenBank/DDBJ whole genome shotgun (WGS) entry which is preliminary data.</text>
</comment>